<feature type="repeat" description="WD" evidence="3">
    <location>
        <begin position="725"/>
        <end position="759"/>
    </location>
</feature>
<dbReference type="EMBL" id="CDPU01000008">
    <property type="protein sequence ID" value="CEO47770.1"/>
    <property type="molecule type" value="Genomic_DNA"/>
</dbReference>
<dbReference type="PROSITE" id="PS50082">
    <property type="entry name" value="WD_REPEATS_2"/>
    <property type="match status" value="9"/>
</dbReference>
<dbReference type="InterPro" id="IPR020472">
    <property type="entry name" value="WD40_PAC1"/>
</dbReference>
<dbReference type="PANTHER" id="PTHR19848:SF8">
    <property type="entry name" value="F-BOX AND WD REPEAT DOMAIN CONTAINING 7"/>
    <property type="match status" value="1"/>
</dbReference>
<accession>A0A0B7JYT6</accession>
<dbReference type="InterPro" id="IPR036322">
    <property type="entry name" value="WD40_repeat_dom_sf"/>
</dbReference>
<evidence type="ECO:0000313" key="4">
    <source>
        <dbReference type="EMBL" id="CEO47770.1"/>
    </source>
</evidence>
<dbReference type="Gene3D" id="2.130.10.10">
    <property type="entry name" value="YVTN repeat-like/Quinoprotein amine dehydrogenase"/>
    <property type="match status" value="3"/>
</dbReference>
<sequence>MLQQISEHDGKGPEKCWRILSATAFAYRPLNLHELHALSRLDEYNMKVNDVEGTVRLCRSFLTTRKDHVYLIHQSAKDFLTGTSPRKTFLRNPEKIHYDLFRRSIKVMGGVLKRDMYNLFLPGITIDRVSRPDPNPLKEAEYSCVYWVNHYCDFYKANIYTTAQNVPTHSDIIIQFLQKYLLNWFEALSLLHRLDDGVRAMRRLEQLLEEYKEPSSRQLRALVYDCRRFLLQNKWMIEKAPLQIYVSALLFSPSESIIRNIFRNEEPDWIGIKPRVEKKWSRCLQTLQGHKGSVSAIAFSSDSRLLASGSHDSTIRIWDPDTGAELHRLIGHKGHIRSVAFLHYNANLLASGSSDGSIRLWDLETGTELMKLEHNEDHFHSVIILRKTPNLLVSGSHQAVRLWNLETGSVILTLEGHKNHILSIALSNYNTNLLASGSADWSVRIWDVYKGSTLHVLKGHQDWVTSVAFSNISKVLASASHDNTIRLWDSEKGTALKTRDGYSSSSFGISIATIAFSHNSHVLASSSGPFGSAVRLWDTETGLELQKLERHERPIESVAFCDNSKVLASASRDNTIRLWDPEPTSEPEKSAGHQMLVRTLAFSHNAKFLASGSSDCTMRLWDSNTGSELCVLCHEEEVNSVTFSYDSKMLASVFYGWTIRIWDPETRKELRRFNSCGGPVVFSYNSKLLASGSPDGTISIFDLEDGLKLHSLEGHRASGTTRFMLHSVSFSFDSKLLVSVSNDGTVRIWDPVKGSMLHELELQSSFTRSVSLSFESKLLVGVEIYGRPVQLWNPETGTVSESSQAKRLDQIQGFRTPSCLLTMDDDVSDLSHTGVSMATRIRFMGHDIIWLPPGHRPFISESVANVDTRESEPAMAKMALGLRSGRILLIGVLVSKLLAALQVSSTGIEQS</sequence>
<feature type="repeat" description="WD" evidence="3">
    <location>
        <begin position="680"/>
        <end position="711"/>
    </location>
</feature>
<keyword evidence="2" id="KW-0677">Repeat</keyword>
<dbReference type="PROSITE" id="PS50294">
    <property type="entry name" value="WD_REPEATS_REGION"/>
    <property type="match status" value="7"/>
</dbReference>
<feature type="repeat" description="WD" evidence="3">
    <location>
        <begin position="548"/>
        <end position="580"/>
    </location>
</feature>
<dbReference type="PROSITE" id="PS00678">
    <property type="entry name" value="WD_REPEATS_1"/>
    <property type="match status" value="3"/>
</dbReference>
<dbReference type="InterPro" id="IPR015943">
    <property type="entry name" value="WD40/YVTN_repeat-like_dom_sf"/>
</dbReference>
<organism evidence="4">
    <name type="scientific">Bionectria ochroleuca</name>
    <name type="common">Gliocladium roseum</name>
    <dbReference type="NCBI Taxonomy" id="29856"/>
    <lineage>
        <taxon>Eukaryota</taxon>
        <taxon>Fungi</taxon>
        <taxon>Dikarya</taxon>
        <taxon>Ascomycota</taxon>
        <taxon>Pezizomycotina</taxon>
        <taxon>Sordariomycetes</taxon>
        <taxon>Hypocreomycetidae</taxon>
        <taxon>Hypocreales</taxon>
        <taxon>Bionectriaceae</taxon>
        <taxon>Clonostachys</taxon>
    </lineage>
</organism>
<dbReference type="SMART" id="SM00320">
    <property type="entry name" value="WD40"/>
    <property type="match status" value="11"/>
</dbReference>
<dbReference type="SUPFAM" id="SSF50978">
    <property type="entry name" value="WD40 repeat-like"/>
    <property type="match status" value="2"/>
</dbReference>
<dbReference type="InterPro" id="IPR001680">
    <property type="entry name" value="WD40_rpt"/>
</dbReference>
<dbReference type="CDD" id="cd00200">
    <property type="entry name" value="WD40"/>
    <property type="match status" value="2"/>
</dbReference>
<dbReference type="InterPro" id="IPR019775">
    <property type="entry name" value="WD40_repeat_CS"/>
</dbReference>
<feature type="repeat" description="WD" evidence="3">
    <location>
        <begin position="329"/>
        <end position="371"/>
    </location>
</feature>
<evidence type="ECO:0000256" key="1">
    <source>
        <dbReference type="ARBA" id="ARBA00022574"/>
    </source>
</evidence>
<name>A0A0B7JYT6_BIOOC</name>
<reference evidence="4" key="1">
    <citation type="submission" date="2015-01" db="EMBL/GenBank/DDBJ databases">
        <authorList>
            <person name="Durling Mikael"/>
        </authorList>
    </citation>
    <scope>NUCLEOTIDE SEQUENCE</scope>
</reference>
<keyword evidence="1 3" id="KW-0853">WD repeat</keyword>
<dbReference type="PRINTS" id="PR00320">
    <property type="entry name" value="GPROTEINBRPT"/>
</dbReference>
<gene>
    <name evidence="4" type="ORF">BN869_000003825_1</name>
</gene>
<protein>
    <submittedName>
        <fullName evidence="4">Uncharacterized protein</fullName>
    </submittedName>
</protein>
<feature type="repeat" description="WD" evidence="3">
    <location>
        <begin position="287"/>
        <end position="328"/>
    </location>
</feature>
<feature type="repeat" description="WD" evidence="3">
    <location>
        <begin position="590"/>
        <end position="631"/>
    </location>
</feature>
<feature type="repeat" description="WD" evidence="3">
    <location>
        <begin position="631"/>
        <end position="672"/>
    </location>
</feature>
<dbReference type="PANTHER" id="PTHR19848">
    <property type="entry name" value="WD40 REPEAT PROTEIN"/>
    <property type="match status" value="1"/>
</dbReference>
<proteinExistence type="predicted"/>
<evidence type="ECO:0000256" key="3">
    <source>
        <dbReference type="PROSITE-ProRule" id="PRU00221"/>
    </source>
</evidence>
<feature type="repeat" description="WD" evidence="3">
    <location>
        <begin position="457"/>
        <end position="498"/>
    </location>
</feature>
<evidence type="ECO:0000256" key="2">
    <source>
        <dbReference type="ARBA" id="ARBA00022737"/>
    </source>
</evidence>
<dbReference type="Pfam" id="PF00400">
    <property type="entry name" value="WD40"/>
    <property type="match status" value="9"/>
</dbReference>
<dbReference type="AlphaFoldDB" id="A0A0B7JYT6"/>
<feature type="repeat" description="WD" evidence="3">
    <location>
        <begin position="414"/>
        <end position="456"/>
    </location>
</feature>